<feature type="compositionally biased region" description="Polar residues" evidence="1">
    <location>
        <begin position="519"/>
        <end position="531"/>
    </location>
</feature>
<dbReference type="Proteomes" id="UP000604046">
    <property type="component" value="Unassembled WGS sequence"/>
</dbReference>
<name>A0A812MKB4_9DINO</name>
<comment type="caution">
    <text evidence="3">The sequence shown here is derived from an EMBL/GenBank/DDBJ whole genome shotgun (WGS) entry which is preliminary data.</text>
</comment>
<reference evidence="3" key="1">
    <citation type="submission" date="2021-02" db="EMBL/GenBank/DDBJ databases">
        <authorList>
            <person name="Dougan E. K."/>
            <person name="Rhodes N."/>
            <person name="Thang M."/>
            <person name="Chan C."/>
        </authorList>
    </citation>
    <scope>NUCLEOTIDE SEQUENCE</scope>
</reference>
<dbReference type="AlphaFoldDB" id="A0A812MKB4"/>
<proteinExistence type="predicted"/>
<evidence type="ECO:0000313" key="3">
    <source>
        <dbReference type="EMBL" id="CAE7265421.1"/>
    </source>
</evidence>
<feature type="transmembrane region" description="Helical" evidence="2">
    <location>
        <begin position="51"/>
        <end position="68"/>
    </location>
</feature>
<evidence type="ECO:0000256" key="2">
    <source>
        <dbReference type="SAM" id="Phobius"/>
    </source>
</evidence>
<organism evidence="3 4">
    <name type="scientific">Symbiodinium natans</name>
    <dbReference type="NCBI Taxonomy" id="878477"/>
    <lineage>
        <taxon>Eukaryota</taxon>
        <taxon>Sar</taxon>
        <taxon>Alveolata</taxon>
        <taxon>Dinophyceae</taxon>
        <taxon>Suessiales</taxon>
        <taxon>Symbiodiniaceae</taxon>
        <taxon>Symbiodinium</taxon>
    </lineage>
</organism>
<feature type="region of interest" description="Disordered" evidence="1">
    <location>
        <begin position="512"/>
        <end position="597"/>
    </location>
</feature>
<gene>
    <name evidence="3" type="ORF">SNAT2548_LOCUS14015</name>
</gene>
<keyword evidence="2" id="KW-1133">Transmembrane helix</keyword>
<accession>A0A812MKB4</accession>
<evidence type="ECO:0000256" key="1">
    <source>
        <dbReference type="SAM" id="MobiDB-lite"/>
    </source>
</evidence>
<keyword evidence="2" id="KW-0812">Transmembrane</keyword>
<keyword evidence="2" id="KW-0472">Membrane</keyword>
<feature type="transmembrane region" description="Helical" evidence="2">
    <location>
        <begin position="394"/>
        <end position="416"/>
    </location>
</feature>
<feature type="compositionally biased region" description="Basic and acidic residues" evidence="1">
    <location>
        <begin position="579"/>
        <end position="597"/>
    </location>
</feature>
<sequence>MPKFSLYARLRAAEEEAGKDKLRTRLVQLLVVLETTSMLCFVQVATLTHGVFIVIPLAALLLAAAIRFHSRPRILVTEPLCLLWPQNQSRHGLAREQVSSVRFVAFVCLLKLVCSASFWASPASIGLLQDFCPDSVPLPNCTRYADKTGNMRCAYINLMLEAPDAKRKQLYARVGDPCWDQCAGCSPEENVSGRWFKRISFRCDPAEDCYLSCCQCLHCHLSPALPNWLKQGCSTQAFAPTVAMELYVYAKEGEVYTPEPVPYYENRTWHSENTMLAQLSRCALTHGKNETIQVQAVVPVVAALQCLPLGALIACILLGMLWPMLRSGSAFDMLGNAQMDLNTLEAIDAKAAQLRDQIAHRRLPSSPKVKFQLWMEMVLFMLDYLSDYNCLLQFFLQGAYAAAAVQVAIIVAPLALDCYRGKIQLVEVLSGFAASRRKGFPTDKFILALRSEKSIEAPLSMFLQYYTLLRTTSASGIWSLCISMPLSILCISKHVYATFELHLLEVLETRQQPRHPNHSELQSTPLGSAQASGPHHSPVPPLSAEGWRRRTSPTTQGSPPAPSPMQAYPARPPGLVHPSRGELLDITVEDQKVNSKE</sequence>
<keyword evidence="4" id="KW-1185">Reference proteome</keyword>
<feature type="transmembrane region" description="Helical" evidence="2">
    <location>
        <begin position="296"/>
        <end position="322"/>
    </location>
</feature>
<protein>
    <submittedName>
        <fullName evidence="3">Uncharacterized protein</fullName>
    </submittedName>
</protein>
<evidence type="ECO:0000313" key="4">
    <source>
        <dbReference type="Proteomes" id="UP000604046"/>
    </source>
</evidence>
<dbReference type="OrthoDB" id="420180at2759"/>
<dbReference type="EMBL" id="CAJNDS010001558">
    <property type="protein sequence ID" value="CAE7265421.1"/>
    <property type="molecule type" value="Genomic_DNA"/>
</dbReference>